<dbReference type="PANTHER" id="PTHR38926:SF13">
    <property type="entry name" value="F-BOX DOMAIN CONTAINING PROTEIN, EXPRESSED"/>
    <property type="match status" value="1"/>
</dbReference>
<feature type="domain" description="F-box" evidence="1">
    <location>
        <begin position="13"/>
        <end position="53"/>
    </location>
</feature>
<dbReference type="SMART" id="SM00256">
    <property type="entry name" value="FBOX"/>
    <property type="match status" value="1"/>
</dbReference>
<keyword evidence="3" id="KW-1185">Reference proteome</keyword>
<dbReference type="Gene3D" id="3.80.10.10">
    <property type="entry name" value="Ribonuclease Inhibitor"/>
    <property type="match status" value="1"/>
</dbReference>
<dbReference type="SUPFAM" id="SSF52047">
    <property type="entry name" value="RNI-like"/>
    <property type="match status" value="1"/>
</dbReference>
<gene>
    <name evidence="2" type="ORF">QJS10_CPA06g00368</name>
</gene>
<evidence type="ECO:0000313" key="3">
    <source>
        <dbReference type="Proteomes" id="UP001180020"/>
    </source>
</evidence>
<dbReference type="Pfam" id="PF12937">
    <property type="entry name" value="F-box-like"/>
    <property type="match status" value="1"/>
</dbReference>
<dbReference type="InterPro" id="IPR036047">
    <property type="entry name" value="F-box-like_dom_sf"/>
</dbReference>
<name>A0AAV9EM68_ACOCL</name>
<dbReference type="PANTHER" id="PTHR38926">
    <property type="entry name" value="F-BOX DOMAIN CONTAINING PROTEIN, EXPRESSED"/>
    <property type="match status" value="1"/>
</dbReference>
<comment type="caution">
    <text evidence="2">The sequence shown here is derived from an EMBL/GenBank/DDBJ whole genome shotgun (WGS) entry which is preliminary data.</text>
</comment>
<reference evidence="2" key="1">
    <citation type="journal article" date="2023" name="Nat. Commun.">
        <title>Diploid and tetraploid genomes of Acorus and the evolution of monocots.</title>
        <authorList>
            <person name="Ma L."/>
            <person name="Liu K.W."/>
            <person name="Li Z."/>
            <person name="Hsiao Y.Y."/>
            <person name="Qi Y."/>
            <person name="Fu T."/>
            <person name="Tang G.D."/>
            <person name="Zhang D."/>
            <person name="Sun W.H."/>
            <person name="Liu D.K."/>
            <person name="Li Y."/>
            <person name="Chen G.Z."/>
            <person name="Liu X.D."/>
            <person name="Liao X.Y."/>
            <person name="Jiang Y.T."/>
            <person name="Yu X."/>
            <person name="Hao Y."/>
            <person name="Huang J."/>
            <person name="Zhao X.W."/>
            <person name="Ke S."/>
            <person name="Chen Y.Y."/>
            <person name="Wu W.L."/>
            <person name="Hsu J.L."/>
            <person name="Lin Y.F."/>
            <person name="Huang M.D."/>
            <person name="Li C.Y."/>
            <person name="Huang L."/>
            <person name="Wang Z.W."/>
            <person name="Zhao X."/>
            <person name="Zhong W.Y."/>
            <person name="Peng D.H."/>
            <person name="Ahmad S."/>
            <person name="Lan S."/>
            <person name="Zhang J.S."/>
            <person name="Tsai W.C."/>
            <person name="Van de Peer Y."/>
            <person name="Liu Z.J."/>
        </authorList>
    </citation>
    <scope>NUCLEOTIDE SEQUENCE</scope>
    <source>
        <strain evidence="2">CP</strain>
    </source>
</reference>
<sequence>MADKLAGRKWEDMELDVLVKIFKLLNLTELSPVSLVCRSWLLACSDPLIWNTFDLGLLKSNFIKTRVSPYVWVDGRSDARLTRVLRVAMGLSRGNVTCLVFHFNLYMKDSHLSIIAERALANKDGNQRAQLCEVLVEGLSWCPHLKRLVLPAWNYITKPGICEAIRRWEDLESLTMPGIGHPPYIMEAISRSCKNFSELKIMGQFDILFASAIAYNLPKLKVLSLRCTMLFREALLYILENFESLEVLNISHCMLVDVCPSLDPKKTITQMDHTIIEKASRLREFIYCCEVPCILCERTIADEGLMRWYKYETGLWREDEVRSLSLGDYGKLLDDSCIQIVDRT</sequence>
<evidence type="ECO:0000259" key="1">
    <source>
        <dbReference type="SMART" id="SM00256"/>
    </source>
</evidence>
<dbReference type="Proteomes" id="UP001180020">
    <property type="component" value="Unassembled WGS sequence"/>
</dbReference>
<dbReference type="Gene3D" id="1.20.1280.50">
    <property type="match status" value="1"/>
</dbReference>
<organism evidence="2 3">
    <name type="scientific">Acorus calamus</name>
    <name type="common">Sweet flag</name>
    <dbReference type="NCBI Taxonomy" id="4465"/>
    <lineage>
        <taxon>Eukaryota</taxon>
        <taxon>Viridiplantae</taxon>
        <taxon>Streptophyta</taxon>
        <taxon>Embryophyta</taxon>
        <taxon>Tracheophyta</taxon>
        <taxon>Spermatophyta</taxon>
        <taxon>Magnoliopsida</taxon>
        <taxon>Liliopsida</taxon>
        <taxon>Acoraceae</taxon>
        <taxon>Acorus</taxon>
    </lineage>
</organism>
<dbReference type="AlphaFoldDB" id="A0AAV9EM68"/>
<accession>A0AAV9EM68</accession>
<proteinExistence type="predicted"/>
<protein>
    <submittedName>
        <fullName evidence="2">F-box/LRR-repeat protein</fullName>
    </submittedName>
</protein>
<dbReference type="EMBL" id="JAUJYO010000006">
    <property type="protein sequence ID" value="KAK1314698.1"/>
    <property type="molecule type" value="Genomic_DNA"/>
</dbReference>
<reference evidence="2" key="2">
    <citation type="submission" date="2023-06" db="EMBL/GenBank/DDBJ databases">
        <authorList>
            <person name="Ma L."/>
            <person name="Liu K.-W."/>
            <person name="Li Z."/>
            <person name="Hsiao Y.-Y."/>
            <person name="Qi Y."/>
            <person name="Fu T."/>
            <person name="Tang G."/>
            <person name="Zhang D."/>
            <person name="Sun W.-H."/>
            <person name="Liu D.-K."/>
            <person name="Li Y."/>
            <person name="Chen G.-Z."/>
            <person name="Liu X.-D."/>
            <person name="Liao X.-Y."/>
            <person name="Jiang Y.-T."/>
            <person name="Yu X."/>
            <person name="Hao Y."/>
            <person name="Huang J."/>
            <person name="Zhao X.-W."/>
            <person name="Ke S."/>
            <person name="Chen Y.-Y."/>
            <person name="Wu W.-L."/>
            <person name="Hsu J.-L."/>
            <person name="Lin Y.-F."/>
            <person name="Huang M.-D."/>
            <person name="Li C.-Y."/>
            <person name="Huang L."/>
            <person name="Wang Z.-W."/>
            <person name="Zhao X."/>
            <person name="Zhong W.-Y."/>
            <person name="Peng D.-H."/>
            <person name="Ahmad S."/>
            <person name="Lan S."/>
            <person name="Zhang J.-S."/>
            <person name="Tsai W.-C."/>
            <person name="Van De Peer Y."/>
            <person name="Liu Z.-J."/>
        </authorList>
    </citation>
    <scope>NUCLEOTIDE SEQUENCE</scope>
    <source>
        <strain evidence="2">CP</strain>
        <tissue evidence="2">Leaves</tissue>
    </source>
</reference>
<dbReference type="InterPro" id="IPR032675">
    <property type="entry name" value="LRR_dom_sf"/>
</dbReference>
<evidence type="ECO:0000313" key="2">
    <source>
        <dbReference type="EMBL" id="KAK1314698.1"/>
    </source>
</evidence>
<dbReference type="SUPFAM" id="SSF81383">
    <property type="entry name" value="F-box domain"/>
    <property type="match status" value="1"/>
</dbReference>
<dbReference type="InterPro" id="IPR001810">
    <property type="entry name" value="F-box_dom"/>
</dbReference>